<dbReference type="Proteomes" id="UP001160130">
    <property type="component" value="Unassembled WGS sequence"/>
</dbReference>
<protein>
    <submittedName>
        <fullName evidence="1">Uncharacterized protein</fullName>
    </submittedName>
</protein>
<reference evidence="1 2" key="1">
    <citation type="submission" date="2023-04" db="EMBL/GenBank/DDBJ databases">
        <title>Forest soil microbial communities from Buena Vista Peninsula, Colon Province, Panama.</title>
        <authorList>
            <person name="Bouskill N."/>
        </authorList>
    </citation>
    <scope>NUCLEOTIDE SEQUENCE [LARGE SCALE GENOMIC DNA]</scope>
    <source>
        <strain evidence="1 2">AC80</strain>
    </source>
</reference>
<sequence length="321" mass="35743">MSRAVVHSDLLGHLVRADEWLEQGQSSYARAQEALSSADFTAAEEYGRITIQEAQEAYDLFGAWLIEIPRILTSHGVPPAVVHVGRSAAELADGWCTYLGLIDEFGQACQRREPDAAWRQLTRARNVWQEHHDAACDAICGLFDLASSTLGEAFIGDLWNTLLSEMYERSARVYHPDAMAWNQSMERLLLDIFEATRGHLTGPNRDGSFSIIEERDRWVITFAPCGSGGRTYESDSGAARFAVTTGEHDWAWNMTGVCLYCAHCCQLQQRAPIERLGFPLRVINPPIQGQSRPVCTWSIYKDRAAIPDEAYTSVGFAPPAC</sequence>
<dbReference type="RefSeq" id="WP_280832200.1">
    <property type="nucleotide sequence ID" value="NZ_JARXVE010000003.1"/>
</dbReference>
<name>A0ABT6KXX9_9MYCO</name>
<evidence type="ECO:0000313" key="1">
    <source>
        <dbReference type="EMBL" id="MDH6195555.1"/>
    </source>
</evidence>
<comment type="caution">
    <text evidence="1">The sequence shown here is derived from an EMBL/GenBank/DDBJ whole genome shotgun (WGS) entry which is preliminary data.</text>
</comment>
<organism evidence="1 2">
    <name type="scientific">Mycolicibacterium frederiksbergense</name>
    <dbReference type="NCBI Taxonomy" id="117567"/>
    <lineage>
        <taxon>Bacteria</taxon>
        <taxon>Bacillati</taxon>
        <taxon>Actinomycetota</taxon>
        <taxon>Actinomycetes</taxon>
        <taxon>Mycobacteriales</taxon>
        <taxon>Mycobacteriaceae</taxon>
        <taxon>Mycolicibacterium</taxon>
    </lineage>
</organism>
<proteinExistence type="predicted"/>
<keyword evidence="2" id="KW-1185">Reference proteome</keyword>
<accession>A0ABT6KXX9</accession>
<dbReference type="EMBL" id="JARXVE010000003">
    <property type="protein sequence ID" value="MDH6195555.1"/>
    <property type="molecule type" value="Genomic_DNA"/>
</dbReference>
<gene>
    <name evidence="1" type="ORF">M2272_002195</name>
</gene>
<evidence type="ECO:0000313" key="2">
    <source>
        <dbReference type="Proteomes" id="UP001160130"/>
    </source>
</evidence>